<accession>A4FSG4</accession>
<proteinExistence type="evidence at transcript level"/>
<protein>
    <recommendedName>
        <fullName evidence="4">Secreted protein</fullName>
    </recommendedName>
</protein>
<evidence type="ECO:0008006" key="4">
    <source>
        <dbReference type="Google" id="ProtNLM"/>
    </source>
</evidence>
<dbReference type="EMBL" id="AM495105">
    <property type="protein sequence ID" value="CAM36307.1"/>
    <property type="molecule type" value="mRNA"/>
</dbReference>
<dbReference type="AlphaFoldDB" id="A4FSG4"/>
<sequence length="120" mass="13429">MNLRSYAVLLSVILLGYTRAQEGNTFDTWNKDEIYIDDEVLEGHREVKDDLESSGSGYGPEAGSGYGPPDDEDNGKTDRIGSHPKETSEVDEKEFEKAKAIVKLMLISETITLLKSKRKF</sequence>
<reference evidence="3" key="1">
    <citation type="journal article" date="2007" name="Insect Biochem. Mol. Biol.">
        <title>Identification of immune-related genes from an apterygote insect, the firebrat Thermobia domestica.</title>
        <authorList>
            <person name="Altincicek B."/>
            <person name="Vilcinskas A."/>
        </authorList>
    </citation>
    <scope>NUCLEOTIDE SEQUENCE</scope>
    <source>
        <strain evidence="3">17</strain>
    </source>
</reference>
<feature type="compositionally biased region" description="Basic and acidic residues" evidence="1">
    <location>
        <begin position="74"/>
        <end position="93"/>
    </location>
</feature>
<feature type="chain" id="PRO_5002667963" description="Secreted protein" evidence="2">
    <location>
        <begin position="21"/>
        <end position="120"/>
    </location>
</feature>
<name>A4FSG4_THEDO</name>
<organism evidence="3">
    <name type="scientific">Thermobia domestica</name>
    <name type="common">Firebrat</name>
    <name type="synonym">Lepisma domestica</name>
    <dbReference type="NCBI Taxonomy" id="89055"/>
    <lineage>
        <taxon>Eukaryota</taxon>
        <taxon>Metazoa</taxon>
        <taxon>Ecdysozoa</taxon>
        <taxon>Arthropoda</taxon>
        <taxon>Hexapoda</taxon>
        <taxon>Insecta</taxon>
        <taxon>Zygentoma</taxon>
        <taxon>Lepismatidae</taxon>
        <taxon>Thermobia</taxon>
    </lineage>
</organism>
<evidence type="ECO:0000256" key="1">
    <source>
        <dbReference type="SAM" id="MobiDB-lite"/>
    </source>
</evidence>
<keyword evidence="2" id="KW-0732">Signal</keyword>
<feature type="region of interest" description="Disordered" evidence="1">
    <location>
        <begin position="45"/>
        <end position="93"/>
    </location>
</feature>
<feature type="compositionally biased region" description="Gly residues" evidence="1">
    <location>
        <begin position="56"/>
        <end position="66"/>
    </location>
</feature>
<evidence type="ECO:0000256" key="2">
    <source>
        <dbReference type="SAM" id="SignalP"/>
    </source>
</evidence>
<feature type="signal peptide" evidence="2">
    <location>
        <begin position="1"/>
        <end position="20"/>
    </location>
</feature>
<evidence type="ECO:0000313" key="3">
    <source>
        <dbReference type="EMBL" id="CAM36307.1"/>
    </source>
</evidence>